<dbReference type="EMBL" id="JRES01001243">
    <property type="protein sequence ID" value="KNC24353.1"/>
    <property type="molecule type" value="Genomic_DNA"/>
</dbReference>
<evidence type="ECO:0000313" key="1">
    <source>
        <dbReference type="EMBL" id="KNC24353.1"/>
    </source>
</evidence>
<comment type="caution">
    <text evidence="1">The sequence shown here is derived from an EMBL/GenBank/DDBJ whole genome shotgun (WGS) entry which is preliminary data.</text>
</comment>
<keyword evidence="2" id="KW-1185">Reference proteome</keyword>
<organism evidence="1 2">
    <name type="scientific">Lucilia cuprina</name>
    <name type="common">Green bottle fly</name>
    <name type="synonym">Australian sheep blowfly</name>
    <dbReference type="NCBI Taxonomy" id="7375"/>
    <lineage>
        <taxon>Eukaryota</taxon>
        <taxon>Metazoa</taxon>
        <taxon>Ecdysozoa</taxon>
        <taxon>Arthropoda</taxon>
        <taxon>Hexapoda</taxon>
        <taxon>Insecta</taxon>
        <taxon>Pterygota</taxon>
        <taxon>Neoptera</taxon>
        <taxon>Endopterygota</taxon>
        <taxon>Diptera</taxon>
        <taxon>Brachycera</taxon>
        <taxon>Muscomorpha</taxon>
        <taxon>Oestroidea</taxon>
        <taxon>Calliphoridae</taxon>
        <taxon>Luciliinae</taxon>
        <taxon>Lucilia</taxon>
    </lineage>
</organism>
<protein>
    <submittedName>
        <fullName evidence="1">Uncharacterized protein</fullName>
    </submittedName>
</protein>
<feature type="non-terminal residue" evidence="1">
    <location>
        <position position="65"/>
    </location>
</feature>
<evidence type="ECO:0000313" key="2">
    <source>
        <dbReference type="Proteomes" id="UP000037069"/>
    </source>
</evidence>
<dbReference type="AlphaFoldDB" id="A0A0L0BWE6"/>
<name>A0A0L0BWE6_LUCCU</name>
<proteinExistence type="predicted"/>
<feature type="non-terminal residue" evidence="1">
    <location>
        <position position="1"/>
    </location>
</feature>
<dbReference type="Proteomes" id="UP000037069">
    <property type="component" value="Unassembled WGS sequence"/>
</dbReference>
<gene>
    <name evidence="1" type="ORF">FF38_04572</name>
</gene>
<reference evidence="1 2" key="1">
    <citation type="journal article" date="2015" name="Nat. Commun.">
        <title>Lucilia cuprina genome unlocks parasitic fly biology to underpin future interventions.</title>
        <authorList>
            <person name="Anstead C.A."/>
            <person name="Korhonen P.K."/>
            <person name="Young N.D."/>
            <person name="Hall R.S."/>
            <person name="Jex A.R."/>
            <person name="Murali S.C."/>
            <person name="Hughes D.S."/>
            <person name="Lee S.F."/>
            <person name="Perry T."/>
            <person name="Stroehlein A.J."/>
            <person name="Ansell B.R."/>
            <person name="Breugelmans B."/>
            <person name="Hofmann A."/>
            <person name="Qu J."/>
            <person name="Dugan S."/>
            <person name="Lee S.L."/>
            <person name="Chao H."/>
            <person name="Dinh H."/>
            <person name="Han Y."/>
            <person name="Doddapaneni H.V."/>
            <person name="Worley K.C."/>
            <person name="Muzny D.M."/>
            <person name="Ioannidis P."/>
            <person name="Waterhouse R.M."/>
            <person name="Zdobnov E.M."/>
            <person name="James P.J."/>
            <person name="Bagnall N.H."/>
            <person name="Kotze A.C."/>
            <person name="Gibbs R.A."/>
            <person name="Richards S."/>
            <person name="Batterham P."/>
            <person name="Gasser R.B."/>
        </authorList>
    </citation>
    <scope>NUCLEOTIDE SEQUENCE [LARGE SCALE GENOMIC DNA]</scope>
    <source>
        <strain evidence="1 2">LS</strain>
        <tissue evidence="1">Full body</tissue>
    </source>
</reference>
<sequence length="65" mass="7909">QYLYFSCFHLKCKTFCFCYDEIDLLINLLSTCQELFKYLNCRFNIATEQQNVWNVIKLDCITFFV</sequence>
<accession>A0A0L0BWE6</accession>